<feature type="region of interest" description="Disordered" evidence="12">
    <location>
        <begin position="677"/>
        <end position="756"/>
    </location>
</feature>
<keyword evidence="8" id="KW-0804">Transcription</keyword>
<keyword evidence="10" id="KW-0539">Nucleus</keyword>
<feature type="compositionally biased region" description="Basic residues" evidence="12">
    <location>
        <begin position="743"/>
        <end position="756"/>
    </location>
</feature>
<evidence type="ECO:0000256" key="4">
    <source>
        <dbReference type="ARBA" id="ARBA00022763"/>
    </source>
</evidence>
<gene>
    <name evidence="15" type="ORF">MJAP1_003465</name>
</gene>
<evidence type="ECO:0000256" key="12">
    <source>
        <dbReference type="SAM" id="MobiDB-lite"/>
    </source>
</evidence>
<dbReference type="GO" id="GO:0000439">
    <property type="term" value="C:transcription factor TFIIH core complex"/>
    <property type="evidence" value="ECO:0007669"/>
    <property type="project" value="InterPro"/>
</dbReference>
<keyword evidence="13" id="KW-1133">Transmembrane helix</keyword>
<evidence type="ECO:0000259" key="14">
    <source>
        <dbReference type="PROSITE" id="PS50234"/>
    </source>
</evidence>
<keyword evidence="9" id="KW-0234">DNA repair</keyword>
<dbReference type="InterPro" id="IPR036465">
    <property type="entry name" value="vWFA_dom_sf"/>
</dbReference>
<dbReference type="EMBL" id="CP119963">
    <property type="protein sequence ID" value="WFD40479.1"/>
    <property type="molecule type" value="Genomic_DNA"/>
</dbReference>
<keyword evidence="16" id="KW-1185">Reference proteome</keyword>
<feature type="region of interest" description="Disordered" evidence="12">
    <location>
        <begin position="886"/>
        <end position="912"/>
    </location>
</feature>
<evidence type="ECO:0000256" key="3">
    <source>
        <dbReference type="ARBA" id="ARBA00022723"/>
    </source>
</evidence>
<keyword evidence="6" id="KW-0862">Zinc</keyword>
<dbReference type="InterPro" id="IPR007198">
    <property type="entry name" value="Ssl1-like"/>
</dbReference>
<feature type="compositionally biased region" description="Basic residues" evidence="12">
    <location>
        <begin position="827"/>
        <end position="836"/>
    </location>
</feature>
<feature type="transmembrane region" description="Helical" evidence="13">
    <location>
        <begin position="1582"/>
        <end position="1600"/>
    </location>
</feature>
<dbReference type="InterPro" id="IPR002035">
    <property type="entry name" value="VWF_A"/>
</dbReference>
<comment type="similarity">
    <text evidence="2">Belongs to the GTF2H2 family.</text>
</comment>
<dbReference type="GO" id="GO:0008270">
    <property type="term" value="F:zinc ion binding"/>
    <property type="evidence" value="ECO:0007669"/>
    <property type="project" value="UniProtKB-KW"/>
</dbReference>
<evidence type="ECO:0000313" key="15">
    <source>
        <dbReference type="EMBL" id="WFD40479.1"/>
    </source>
</evidence>
<feature type="compositionally biased region" description="Polar residues" evidence="12">
    <location>
        <begin position="894"/>
        <end position="906"/>
    </location>
</feature>
<dbReference type="GeneID" id="85227116"/>
<dbReference type="GO" id="GO:0006289">
    <property type="term" value="P:nucleotide-excision repair"/>
    <property type="evidence" value="ECO:0007669"/>
    <property type="project" value="InterPro"/>
</dbReference>
<dbReference type="NCBIfam" id="TIGR00622">
    <property type="entry name" value="ssl1"/>
    <property type="match status" value="1"/>
</dbReference>
<evidence type="ECO:0000256" key="10">
    <source>
        <dbReference type="ARBA" id="ARBA00023242"/>
    </source>
</evidence>
<feature type="compositionally biased region" description="Basic and acidic residues" evidence="12">
    <location>
        <begin position="58"/>
        <end position="74"/>
    </location>
</feature>
<organism evidence="15 16">
    <name type="scientific">Malassezia japonica</name>
    <dbReference type="NCBI Taxonomy" id="223818"/>
    <lineage>
        <taxon>Eukaryota</taxon>
        <taxon>Fungi</taxon>
        <taxon>Dikarya</taxon>
        <taxon>Basidiomycota</taxon>
        <taxon>Ustilaginomycotina</taxon>
        <taxon>Malasseziomycetes</taxon>
        <taxon>Malasseziales</taxon>
        <taxon>Malasseziaceae</taxon>
        <taxon>Malassezia</taxon>
    </lineage>
</organism>
<sequence length="1601" mass="172217">MRRREEDYVDGAEFDDSDEPIEELSDDSDDYEGLPSLPSAPLRSVIAEKAANRGKSAPQEKKNSGAARAGDKGGLESGGYSWEAAYQRSWDHVHEDESGNLESAVRRMIASNKRKRAMRDATPVQRGIIRHFVLVLDLSADMMERDLRPNRFELTLQYARKFVADYFDQNPIGQLAIVCTRDGLGERLSLMGGNTVNHAGMLVNKRKLEPHGEPSIQNALEMARSCLVHLPNSNTREILYISASLTSVDPGSIYHTIDKLVEDRIQTSVISLAAEMHILKEVCARTGGDFGVVMGEDHYKELLQKHVPPRVISERPTAQKEYEADLLVMGFPKRLPFNAPASLCACHGRVFSSAKAQSHLEGGGAAAGYTCPRCSAKVCQVPTDCPVCGITIIMSTHLARSYHHLFPVGNYRPVTWESVTESSAPACFACEVPFPSKAEASADDAPVADDSALAPSSRYRCLREDRGSTLPEADIIQAYAFDDSAASKQPPSYATEEERPFFGDTSVSSADVPNPAPPMAVDQVGGLAQPTGVPVSAAEDPLVSASSSARRVRWGADELPSRGPAKIHVRPGGRGPTVSVKRPAAAPGPEPEPTPTGTTGIKRQNHPGQISLAGLGPPNLGQTEAIPMQPMDGTSGQTGAVGLDGEDNDRFLALSRELNNLDEEEEAEDVAAGRAGISNAAFPPGEDTAQHDTRSEDEMLNDLRSGPLTPGTPGSTTDSSYDPAESLDHVEIIEGETDGMPSRPKRSSRLRNRKNRGKWAQVRNLIGIDSSSNETVDMMERGEVGAGATNMKSVPVETSTGLRGAHGRYRPSALERKAAKLVRAHKMVGAGAKKKASPTELDGVRRDHLPGSEASTPDALDTAQNLDARPVAGGGVLGQLLQLYEQQRQEQASEHSATGDTPSATTDADLGGGVTLRSGRVVDAYGNEANVNELDPGLLRQATSEPDTPHKTPGGTHYYSSGRPVSVSSPPTGLGGFATANMGQVGKFSQKVVKGVAAEAGIDVMDERPKAARSSAGTIGALIATTGNLIGAVSPNLAQLGPNPKRPGYTLDRYLLPEMNEKTLKRTAKIVRDAAPVPKSQRASLTPGGPRTPGVWTPGGVTSRSADDSFNPYFAAVTPNEKSGSMSIASSKPHSRFGSDTMSSASHRVSQIGHAGKHMFSRSLRPVPGSTGSDSAHGGGDYFGNAMTDEEIAKQEWRRKLRKRKAKSKKQEIYITMHVAAILKRQEFLMKFARAMMMFGAPTHRIETQMQQTANVLDVNCRCIYLPNLMLLSFGDDATHTSDTKFIKQGSVLDLTKLTDMHTIYWNVIHDKIGVERASKQLDSLMRRRPYLRKWQQTVIGGFASFFITFGQVGFGGSLLDACAAFLLGAFLVFCQMSIKSELYSNVFEIVFATLNSFIAMALHIIPDGGYNSKPWRGELFCYRPIISGSIVLILPGFIVLTGALELQSKSLVSGSVRLVYAIIYSVMLGIGIKFGYSVMLSLRNQAKVTRKEFPMMVLIACGGWLVANYSQLMDKGDISPVLTNQISLVAAMGSFTVGMLANLYGRFFDGRSFVVAVPGILYQLPSGLSGNVSDGLTIGEQLLNVSLGIAIGLFCATIAE</sequence>
<comment type="similarity">
    <text evidence="11">Belongs to the ThrE exporter (TC 2.A.79) family.</text>
</comment>
<evidence type="ECO:0000313" key="16">
    <source>
        <dbReference type="Proteomes" id="UP001217754"/>
    </source>
</evidence>
<feature type="compositionally biased region" description="Low complexity" evidence="12">
    <location>
        <begin position="705"/>
        <end position="723"/>
    </location>
</feature>
<evidence type="ECO:0000256" key="13">
    <source>
        <dbReference type="SAM" id="Phobius"/>
    </source>
</evidence>
<feature type="region of interest" description="Disordered" evidence="12">
    <location>
        <begin position="827"/>
        <end position="859"/>
    </location>
</feature>
<dbReference type="PANTHER" id="PTHR31082">
    <property type="entry name" value="PHEROMONE-REGULATED MEMBRANE PROTEIN 10"/>
    <property type="match status" value="1"/>
</dbReference>
<feature type="transmembrane region" description="Helical" evidence="13">
    <location>
        <begin position="1459"/>
        <end position="1482"/>
    </location>
</feature>
<feature type="region of interest" description="Disordered" evidence="12">
    <location>
        <begin position="1123"/>
        <end position="1142"/>
    </location>
</feature>
<feature type="compositionally biased region" description="Acidic residues" evidence="12">
    <location>
        <begin position="7"/>
        <end position="32"/>
    </location>
</feature>
<evidence type="ECO:0000256" key="6">
    <source>
        <dbReference type="ARBA" id="ARBA00022833"/>
    </source>
</evidence>
<evidence type="ECO:0000256" key="7">
    <source>
        <dbReference type="ARBA" id="ARBA00023015"/>
    </source>
</evidence>
<dbReference type="InterPro" id="IPR051361">
    <property type="entry name" value="ThrE/Ser_Exporter"/>
</dbReference>
<dbReference type="GO" id="GO:0006351">
    <property type="term" value="P:DNA-templated transcription"/>
    <property type="evidence" value="ECO:0007669"/>
    <property type="project" value="InterPro"/>
</dbReference>
<feature type="region of interest" description="Disordered" evidence="12">
    <location>
        <begin position="1"/>
        <end position="74"/>
    </location>
</feature>
<proteinExistence type="inferred from homology"/>
<keyword evidence="5" id="KW-0863">Zinc-finger</keyword>
<feature type="transmembrane region" description="Helical" evidence="13">
    <location>
        <begin position="1523"/>
        <end position="1545"/>
    </location>
</feature>
<dbReference type="InterPro" id="IPR012170">
    <property type="entry name" value="TFIIH_SSL1/p44"/>
</dbReference>
<evidence type="ECO:0000256" key="2">
    <source>
        <dbReference type="ARBA" id="ARBA00006092"/>
    </source>
</evidence>
<dbReference type="Pfam" id="PF04056">
    <property type="entry name" value="Ssl1"/>
    <property type="match status" value="1"/>
</dbReference>
<feature type="region of interest" description="Disordered" evidence="12">
    <location>
        <begin position="1075"/>
        <end position="1097"/>
    </location>
</feature>
<keyword evidence="3" id="KW-0479">Metal-binding</keyword>
<feature type="transmembrane region" description="Helical" evidence="13">
    <location>
        <begin position="1426"/>
        <end position="1447"/>
    </location>
</feature>
<feature type="compositionally biased region" description="Basic and acidic residues" evidence="12">
    <location>
        <begin position="688"/>
        <end position="697"/>
    </location>
</feature>
<keyword evidence="13" id="KW-0472">Membrane</keyword>
<dbReference type="InterPro" id="IPR010619">
    <property type="entry name" value="ThrE-like_N"/>
</dbReference>
<protein>
    <recommendedName>
        <fullName evidence="14">VWFA domain-containing protein</fullName>
    </recommendedName>
</protein>
<reference evidence="15" key="1">
    <citation type="submission" date="2023-03" db="EMBL/GenBank/DDBJ databases">
        <title>Mating type loci evolution in Malassezia.</title>
        <authorList>
            <person name="Coelho M.A."/>
        </authorList>
    </citation>
    <scope>NUCLEOTIDE SEQUENCE</scope>
    <source>
        <strain evidence="15">CBS 9431</strain>
    </source>
</reference>
<dbReference type="PROSITE" id="PS50234">
    <property type="entry name" value="VWFA"/>
    <property type="match status" value="1"/>
</dbReference>
<dbReference type="Gene3D" id="3.40.50.410">
    <property type="entry name" value="von Willebrand factor, type A domain"/>
    <property type="match status" value="1"/>
</dbReference>
<evidence type="ECO:0000256" key="5">
    <source>
        <dbReference type="ARBA" id="ARBA00022771"/>
    </source>
</evidence>
<feature type="domain" description="VWFA" evidence="14">
    <location>
        <begin position="131"/>
        <end position="311"/>
    </location>
</feature>
<dbReference type="GO" id="GO:0022857">
    <property type="term" value="F:transmembrane transporter activity"/>
    <property type="evidence" value="ECO:0007669"/>
    <property type="project" value="InterPro"/>
</dbReference>
<feature type="region of interest" description="Disordered" evidence="12">
    <location>
        <begin position="932"/>
        <end position="967"/>
    </location>
</feature>
<evidence type="ECO:0000256" key="11">
    <source>
        <dbReference type="ARBA" id="ARBA00034125"/>
    </source>
</evidence>
<dbReference type="FunFam" id="3.40.50.410:FF:000015">
    <property type="entry name" value="General transcription factor IIH subunit 2"/>
    <property type="match status" value="1"/>
</dbReference>
<keyword evidence="4" id="KW-0227">DNA damage</keyword>
<dbReference type="RefSeq" id="XP_060123376.1">
    <property type="nucleotide sequence ID" value="XM_060267393.1"/>
</dbReference>
<dbReference type="Proteomes" id="UP001217754">
    <property type="component" value="Chromosome 6"/>
</dbReference>
<keyword evidence="7" id="KW-0805">Transcription regulation</keyword>
<evidence type="ECO:0000256" key="1">
    <source>
        <dbReference type="ARBA" id="ARBA00004123"/>
    </source>
</evidence>
<dbReference type="SUPFAM" id="SSF53300">
    <property type="entry name" value="vWA-like"/>
    <property type="match status" value="1"/>
</dbReference>
<comment type="subcellular location">
    <subcellularLocation>
        <location evidence="1">Nucleus</location>
    </subcellularLocation>
</comment>
<feature type="region of interest" description="Disordered" evidence="12">
    <location>
        <begin position="559"/>
        <end position="645"/>
    </location>
</feature>
<evidence type="ECO:0000256" key="9">
    <source>
        <dbReference type="ARBA" id="ARBA00023204"/>
    </source>
</evidence>
<feature type="transmembrane region" description="Helical" evidence="13">
    <location>
        <begin position="1494"/>
        <end position="1511"/>
    </location>
</feature>
<feature type="transmembrane region" description="Helical" evidence="13">
    <location>
        <begin position="1353"/>
        <end position="1375"/>
    </location>
</feature>
<accession>A0AAF0F4M6</accession>
<feature type="transmembrane region" description="Helical" evidence="13">
    <location>
        <begin position="1387"/>
        <end position="1406"/>
    </location>
</feature>
<dbReference type="Pfam" id="PF06738">
    <property type="entry name" value="ThrE"/>
    <property type="match status" value="1"/>
</dbReference>
<dbReference type="PANTHER" id="PTHR31082:SF4">
    <property type="entry name" value="PHEROMONE-REGULATED MEMBRANE PROTEIN 10"/>
    <property type="match status" value="1"/>
</dbReference>
<evidence type="ECO:0000256" key="8">
    <source>
        <dbReference type="ARBA" id="ARBA00023163"/>
    </source>
</evidence>
<feature type="region of interest" description="Disordered" evidence="12">
    <location>
        <begin position="1161"/>
        <end position="1183"/>
    </location>
</feature>
<keyword evidence="13" id="KW-0812">Transmembrane</keyword>
<name>A0AAF0F4M6_9BASI</name>